<dbReference type="Proteomes" id="UP001203410">
    <property type="component" value="Unassembled WGS sequence"/>
</dbReference>
<comment type="caution">
    <text evidence="3">The sequence shown here is derived from an EMBL/GenBank/DDBJ whole genome shotgun (WGS) entry which is preliminary data.</text>
</comment>
<protein>
    <submittedName>
        <fullName evidence="3">Porin</fullName>
    </submittedName>
</protein>
<evidence type="ECO:0000313" key="4">
    <source>
        <dbReference type="Proteomes" id="UP001203410"/>
    </source>
</evidence>
<feature type="signal peptide" evidence="2">
    <location>
        <begin position="1"/>
        <end position="24"/>
    </location>
</feature>
<dbReference type="EMBL" id="JAMGBA010000002">
    <property type="protein sequence ID" value="MCL6698700.1"/>
    <property type="molecule type" value="Genomic_DNA"/>
</dbReference>
<keyword evidence="1" id="KW-0175">Coiled coil</keyword>
<organism evidence="3 4">
    <name type="scientific">Sphingomonas caseinilyticus</name>
    <dbReference type="NCBI Taxonomy" id="2908205"/>
    <lineage>
        <taxon>Bacteria</taxon>
        <taxon>Pseudomonadati</taxon>
        <taxon>Pseudomonadota</taxon>
        <taxon>Alphaproteobacteria</taxon>
        <taxon>Sphingomonadales</taxon>
        <taxon>Sphingomonadaceae</taxon>
        <taxon>Sphingomonas</taxon>
    </lineage>
</organism>
<feature type="coiled-coil region" evidence="1">
    <location>
        <begin position="41"/>
        <end position="78"/>
    </location>
</feature>
<accession>A0ABT0RVH6</accession>
<dbReference type="Gene3D" id="2.40.160.10">
    <property type="entry name" value="Porin"/>
    <property type="match status" value="1"/>
</dbReference>
<gene>
    <name evidence="3" type="ORF">LZ496_07900</name>
</gene>
<dbReference type="InterPro" id="IPR023614">
    <property type="entry name" value="Porin_dom_sf"/>
</dbReference>
<keyword evidence="2" id="KW-0732">Signal</keyword>
<dbReference type="Pfam" id="PF07396">
    <property type="entry name" value="Porin_O_P"/>
    <property type="match status" value="1"/>
</dbReference>
<evidence type="ECO:0000256" key="2">
    <source>
        <dbReference type="SAM" id="SignalP"/>
    </source>
</evidence>
<dbReference type="RefSeq" id="WP_249904093.1">
    <property type="nucleotide sequence ID" value="NZ_JAMGBA010000002.1"/>
</dbReference>
<dbReference type="SUPFAM" id="SSF56935">
    <property type="entry name" value="Porins"/>
    <property type="match status" value="1"/>
</dbReference>
<keyword evidence="4" id="KW-1185">Reference proteome</keyword>
<evidence type="ECO:0000313" key="3">
    <source>
        <dbReference type="EMBL" id="MCL6698700.1"/>
    </source>
</evidence>
<reference evidence="3 4" key="1">
    <citation type="submission" date="2022-05" db="EMBL/GenBank/DDBJ databases">
        <authorList>
            <person name="Jo J.-H."/>
            <person name="Im W.-T."/>
        </authorList>
    </citation>
    <scope>NUCLEOTIDE SEQUENCE [LARGE SCALE GENOMIC DNA]</scope>
    <source>
        <strain evidence="3 4">NSE70-1</strain>
    </source>
</reference>
<sequence length="530" mass="57167">MKRSHLVRALLAGSAMFMSSGALAQETEAQPDTSDATADAAIAEAQALDDAQAKIELLQAQVEALQESIAQIQAAQAKVTPVWKGTPQLEDKEAGWSFKVRGRVQYDVGFVSNPDDAVITRNLGFNARARRIRLGGEGTIPGGFGYKCEMDFANGTTGFGDCIMSYAPAGKPFSVDIGNQETNNGLEQITSSRFSSFVERAAFDDAFINTRRLGINLGYVNSAGDFRAKAGLWAAHSIDASLDNDGWIGAARVVYSPLMDGNQLHFGLNYQHREFQSNNGAIASTSTGAPSTNQLARYRARPFTQLTDQRFVDTGNFAAKSDDIIGVEAAGIFKSFHVAGEAQFTKTNAYDAGDTVTFNPASDDPVDSLDPFNGSQFVPDGNPSFWGGYIEAGYFLTGETRGYKNGLWDRTKVLKPFSQGGWGAFQVIGRVDYLDLASNKLKNGCTNNFVTGACTAPSTATLLGKGGTQLGFLAGLTWIPEDYFRILLNYSHASIEGGPLAAQVESDSTKPIDERKYGNDTVQMRFQIDF</sequence>
<proteinExistence type="predicted"/>
<dbReference type="InterPro" id="IPR010870">
    <property type="entry name" value="Porin_O/P"/>
</dbReference>
<evidence type="ECO:0000256" key="1">
    <source>
        <dbReference type="SAM" id="Coils"/>
    </source>
</evidence>
<name>A0ABT0RVH6_9SPHN</name>
<feature type="chain" id="PRO_5045995367" evidence="2">
    <location>
        <begin position="25"/>
        <end position="530"/>
    </location>
</feature>